<comment type="caution">
    <text evidence="5">The sequence shown here is derived from an EMBL/GenBank/DDBJ whole genome shotgun (WGS) entry which is preliminary data.</text>
</comment>
<accession>A0A9W8E3J3</accession>
<reference evidence="5" key="1">
    <citation type="submission" date="2022-07" db="EMBL/GenBank/DDBJ databases">
        <title>Phylogenomic reconstructions and comparative analyses of Kickxellomycotina fungi.</title>
        <authorList>
            <person name="Reynolds N.K."/>
            <person name="Stajich J.E."/>
            <person name="Barry K."/>
            <person name="Grigoriev I.V."/>
            <person name="Crous P."/>
            <person name="Smith M.E."/>
        </authorList>
    </citation>
    <scope>NUCLEOTIDE SEQUENCE</scope>
    <source>
        <strain evidence="5">RSA 1196</strain>
    </source>
</reference>
<dbReference type="InterPro" id="IPR040798">
    <property type="entry name" value="Rpn9_C"/>
</dbReference>
<organism evidence="5 6">
    <name type="scientific">Dispira parvispora</name>
    <dbReference type="NCBI Taxonomy" id="1520584"/>
    <lineage>
        <taxon>Eukaryota</taxon>
        <taxon>Fungi</taxon>
        <taxon>Fungi incertae sedis</taxon>
        <taxon>Zoopagomycota</taxon>
        <taxon>Kickxellomycotina</taxon>
        <taxon>Dimargaritomycetes</taxon>
        <taxon>Dimargaritales</taxon>
        <taxon>Dimargaritaceae</taxon>
        <taxon>Dispira</taxon>
    </lineage>
</organism>
<dbReference type="InterPro" id="IPR035298">
    <property type="entry name" value="PSMD13"/>
</dbReference>
<dbReference type="GO" id="GO:0005198">
    <property type="term" value="F:structural molecule activity"/>
    <property type="evidence" value="ECO:0007669"/>
    <property type="project" value="TreeGrafter"/>
</dbReference>
<evidence type="ECO:0000256" key="1">
    <source>
        <dbReference type="ARBA" id="ARBA00006207"/>
    </source>
</evidence>
<dbReference type="Pfam" id="PF01399">
    <property type="entry name" value="PCI"/>
    <property type="match status" value="1"/>
</dbReference>
<dbReference type="PANTHER" id="PTHR10539">
    <property type="entry name" value="26S PROTEASOME NON-ATPASE REGULATORY SUBUNIT 13"/>
    <property type="match status" value="1"/>
</dbReference>
<protein>
    <submittedName>
        <fullName evidence="5">26S proteasome regulatory subunit</fullName>
    </submittedName>
</protein>
<dbReference type="SMART" id="SM00088">
    <property type="entry name" value="PINT"/>
    <property type="match status" value="1"/>
</dbReference>
<keyword evidence="2 5" id="KW-0647">Proteasome</keyword>
<sequence length="381" mass="43559">MEIDNAVAEFLEVEGKRAPTALQSYYTEFADFYDRRLWHQLTESVERFTQQPDARPHLISLYQHFVVDWEKKINPVKLVIIALAIARQYQDIHQALEFIENIQTKVDTDASQDARALAMFEAAHFRLLLGQLDATAEGLEKGEAILDGLASVEQVIHASFYRVSADYYKAKADFGQYYKNALLYLACVTLDAMPKEEKVERAHDLALAALLSDKIYNFGDLLMHPILQSLQGTPHAWLGEVLTVFNAGQITRFDSFASQFAKQPLLQSHAPFLRQKVCLMTLIELMFQRISTHRRIPFNDIAQTIHLPLEEVELLVMKALSLELIRGSIDQVDQVVNIRWVQPRFLDKAQIKDMAEQLQQWKEKVAGLSAQMEAQSQELIA</sequence>
<feature type="coiled-coil region" evidence="3">
    <location>
        <begin position="351"/>
        <end position="378"/>
    </location>
</feature>
<proteinExistence type="inferred from homology"/>
<dbReference type="GO" id="GO:0006511">
    <property type="term" value="P:ubiquitin-dependent protein catabolic process"/>
    <property type="evidence" value="ECO:0007669"/>
    <property type="project" value="TreeGrafter"/>
</dbReference>
<keyword evidence="3" id="KW-0175">Coiled coil</keyword>
<gene>
    <name evidence="5" type="primary">RPN9</name>
    <name evidence="5" type="ORF">IWQ62_002750</name>
</gene>
<dbReference type="GO" id="GO:0005634">
    <property type="term" value="C:nucleus"/>
    <property type="evidence" value="ECO:0007669"/>
    <property type="project" value="TreeGrafter"/>
</dbReference>
<dbReference type="Pfam" id="PF22037">
    <property type="entry name" value="PSD13_N"/>
    <property type="match status" value="1"/>
</dbReference>
<name>A0A9W8E3J3_9FUNG</name>
<dbReference type="OrthoDB" id="1093at2759"/>
<dbReference type="EMBL" id="JANBPY010000631">
    <property type="protein sequence ID" value="KAJ1965099.1"/>
    <property type="molecule type" value="Genomic_DNA"/>
</dbReference>
<dbReference type="InterPro" id="IPR054179">
    <property type="entry name" value="PSD13_N"/>
</dbReference>
<dbReference type="PROSITE" id="PS50250">
    <property type="entry name" value="PCI"/>
    <property type="match status" value="1"/>
</dbReference>
<feature type="domain" description="PCI" evidence="4">
    <location>
        <begin position="176"/>
        <end position="343"/>
    </location>
</feature>
<evidence type="ECO:0000256" key="3">
    <source>
        <dbReference type="SAM" id="Coils"/>
    </source>
</evidence>
<evidence type="ECO:0000259" key="4">
    <source>
        <dbReference type="PROSITE" id="PS50250"/>
    </source>
</evidence>
<dbReference type="AlphaFoldDB" id="A0A9W8E3J3"/>
<dbReference type="InterPro" id="IPR000717">
    <property type="entry name" value="PCI_dom"/>
</dbReference>
<evidence type="ECO:0000313" key="5">
    <source>
        <dbReference type="EMBL" id="KAJ1965099.1"/>
    </source>
</evidence>
<keyword evidence="6" id="KW-1185">Reference proteome</keyword>
<evidence type="ECO:0000313" key="6">
    <source>
        <dbReference type="Proteomes" id="UP001150925"/>
    </source>
</evidence>
<dbReference type="PANTHER" id="PTHR10539:SF0">
    <property type="entry name" value="26S PROTEASOME NON-ATPASE REGULATORY SUBUNIT 13"/>
    <property type="match status" value="1"/>
</dbReference>
<dbReference type="InterPro" id="IPR036390">
    <property type="entry name" value="WH_DNA-bd_sf"/>
</dbReference>
<evidence type="ECO:0000256" key="2">
    <source>
        <dbReference type="ARBA" id="ARBA00022942"/>
    </source>
</evidence>
<dbReference type="Pfam" id="PF18261">
    <property type="entry name" value="Rpn9_C"/>
    <property type="match status" value="1"/>
</dbReference>
<comment type="similarity">
    <text evidence="1">Belongs to the proteasome subunit S11 family.</text>
</comment>
<dbReference type="GO" id="GO:0008541">
    <property type="term" value="C:proteasome regulatory particle, lid subcomplex"/>
    <property type="evidence" value="ECO:0007669"/>
    <property type="project" value="TreeGrafter"/>
</dbReference>
<dbReference type="SUPFAM" id="SSF46785">
    <property type="entry name" value="Winged helix' DNA-binding domain"/>
    <property type="match status" value="1"/>
</dbReference>
<dbReference type="Proteomes" id="UP001150925">
    <property type="component" value="Unassembled WGS sequence"/>
</dbReference>
<dbReference type="GO" id="GO:0005829">
    <property type="term" value="C:cytosol"/>
    <property type="evidence" value="ECO:0007669"/>
    <property type="project" value="TreeGrafter"/>
</dbReference>